<evidence type="ECO:0000256" key="6">
    <source>
        <dbReference type="ARBA" id="ARBA00022679"/>
    </source>
</evidence>
<keyword evidence="20" id="KW-1185">Reference proteome</keyword>
<feature type="region of interest" description="Disordered" evidence="16">
    <location>
        <begin position="228"/>
        <end position="261"/>
    </location>
</feature>
<accession>A0A5J5F023</accession>
<feature type="region of interest" description="Disordered" evidence="16">
    <location>
        <begin position="663"/>
        <end position="704"/>
    </location>
</feature>
<dbReference type="InterPro" id="IPR058051">
    <property type="entry name" value="Znf_RING_synoviolin"/>
</dbReference>
<feature type="transmembrane region" description="Helical" evidence="17">
    <location>
        <begin position="139"/>
        <end position="160"/>
    </location>
</feature>
<dbReference type="Pfam" id="PF25563">
    <property type="entry name" value="TPR_SYVN1_N"/>
    <property type="match status" value="1"/>
</dbReference>
<feature type="transmembrane region" description="Helical" evidence="17">
    <location>
        <begin position="100"/>
        <end position="118"/>
    </location>
</feature>
<keyword evidence="12" id="KW-0862">Zinc</keyword>
<dbReference type="SUPFAM" id="SSF57850">
    <property type="entry name" value="RING/U-box"/>
    <property type="match status" value="1"/>
</dbReference>
<dbReference type="GO" id="GO:0043161">
    <property type="term" value="P:proteasome-mediated ubiquitin-dependent protein catabolic process"/>
    <property type="evidence" value="ECO:0007669"/>
    <property type="project" value="TreeGrafter"/>
</dbReference>
<evidence type="ECO:0000256" key="2">
    <source>
        <dbReference type="ARBA" id="ARBA00004477"/>
    </source>
</evidence>
<reference evidence="19 20" key="1">
    <citation type="submission" date="2019-09" db="EMBL/GenBank/DDBJ databases">
        <title>Draft genome of the ectomycorrhizal ascomycete Sphaerosporella brunnea.</title>
        <authorList>
            <consortium name="DOE Joint Genome Institute"/>
            <person name="Benucci G.M."/>
            <person name="Marozzi G."/>
            <person name="Antonielli L."/>
            <person name="Sanchez S."/>
            <person name="Marco P."/>
            <person name="Wang X."/>
            <person name="Falini L.B."/>
            <person name="Barry K."/>
            <person name="Haridas S."/>
            <person name="Lipzen A."/>
            <person name="Labutti K."/>
            <person name="Grigoriev I.V."/>
            <person name="Murat C."/>
            <person name="Martin F."/>
            <person name="Albertini E."/>
            <person name="Donnini D."/>
            <person name="Bonito G."/>
        </authorList>
    </citation>
    <scope>NUCLEOTIDE SEQUENCE [LARGE SCALE GENOMIC DNA]</scope>
    <source>
        <strain evidence="19 20">Sb_GMNB300</strain>
    </source>
</reference>
<dbReference type="Proteomes" id="UP000326924">
    <property type="component" value="Unassembled WGS sequence"/>
</dbReference>
<feature type="domain" description="RING-type" evidence="18">
    <location>
        <begin position="350"/>
        <end position="410"/>
    </location>
</feature>
<dbReference type="PANTHER" id="PTHR22763">
    <property type="entry name" value="RING ZINC FINGER PROTEIN"/>
    <property type="match status" value="1"/>
</dbReference>
<dbReference type="InterPro" id="IPR057992">
    <property type="entry name" value="TPR_SYVN1_N"/>
</dbReference>
<dbReference type="UniPathway" id="UPA00143"/>
<feature type="compositionally biased region" description="Polar residues" evidence="16">
    <location>
        <begin position="541"/>
        <end position="551"/>
    </location>
</feature>
<evidence type="ECO:0000259" key="18">
    <source>
        <dbReference type="PROSITE" id="PS50089"/>
    </source>
</evidence>
<feature type="compositionally biased region" description="Pro residues" evidence="16">
    <location>
        <begin position="476"/>
        <end position="485"/>
    </location>
</feature>
<evidence type="ECO:0000256" key="7">
    <source>
        <dbReference type="ARBA" id="ARBA00022692"/>
    </source>
</evidence>
<feature type="compositionally biased region" description="Low complexity" evidence="16">
    <location>
        <begin position="486"/>
        <end position="505"/>
    </location>
</feature>
<evidence type="ECO:0000256" key="3">
    <source>
        <dbReference type="ARBA" id="ARBA00004906"/>
    </source>
</evidence>
<evidence type="ECO:0000256" key="15">
    <source>
        <dbReference type="PROSITE-ProRule" id="PRU00175"/>
    </source>
</evidence>
<evidence type="ECO:0000256" key="13">
    <source>
        <dbReference type="ARBA" id="ARBA00022989"/>
    </source>
</evidence>
<dbReference type="GO" id="GO:0061630">
    <property type="term" value="F:ubiquitin protein ligase activity"/>
    <property type="evidence" value="ECO:0007669"/>
    <property type="project" value="UniProtKB-EC"/>
</dbReference>
<evidence type="ECO:0000256" key="16">
    <source>
        <dbReference type="SAM" id="MobiDB-lite"/>
    </source>
</evidence>
<sequence>MRLAAYGAASTVVAFGVVLSAFNQRANFYSACVYLAQSNACLMVLTNLLILLSIVFGHGLQLLFYGPLRAIEVEQIYEKAWYAVTETCLAMTIFRDEFDVRFIIMFGVLLFVKCFSWIGSGRVEIMEQQPPERPVLFHIRLASSLLLLCIACGGMVWHAITAVLEKGKPNMMVMFAFEFAILLITSAGILSRYILGLVEKYILYKEAARRKEARAIERIMARQRRQAQLEENERRQAAGQEATEVDEETEEGDDDDDEELDVGGWEEKGTWVFYSELCTDFLKLLTYLSFFSIVLTWYGLPLHIIRDVYLTLRSFITRIRDFIRFRRATAHMNSRYPDATAEEVGAEGVCIICREEMRPWSEEGAPGNGVRATGTQDQRHRPKKLPCGHILHFACLRSWLERQQRCPTCRRPVLEENAAVNGNANGRAPDAAPANELPQQANLAFQAHWGFGGFQFGMGANMGELVGGMAGGPPNQGNPPQPAQPGQPAAEQPQPQAPLNNPPNQHNAAAAALLEQRILFNQQAIDRERAMQEAHQGPTEMGQQSQSNTGNIASEPVIGAASSAGASSTAGNGQAAPSFTPQFLPYPAFGAPILPHALSSGLPAGMVLPPGWFVVPLTVLGMGAPETPVTPRPSNANILSARRGTRTYQENMRNYHALRTPTAERSFEDVELGGSSSSRPSTLSRTVSAPPVAPTSSTIWSKNTSRLTPEQLTTLKPVEQESISAILSFLRHMYSKGQTVQVNTILHGLPESIRTEILNGWPSPQEAEQLRASTVVTANSLETAPAPETAAKAVAELLQGLERTSQLRVLLGLPSDFRASVIPYTSDPAILTSDVERSLEEPGILIPDLPEIPPLSSNADSAEIAQADRETREAVSRRIAALNDTALRMREAARSLEETAANSLFSTPTTRSFADHGDRLNLFGERSLFPLPAQEGVLRSLQQEVEDQERAFRARGVVEGLLNSGGPSGANKEEEIAPAPAEADGAGSQESTTPPTAEEKGKGVDRGE</sequence>
<keyword evidence="9 15" id="KW-0863">Zinc-finger</keyword>
<comment type="similarity">
    <text evidence="4">Belongs to the HRD1 family.</text>
</comment>
<dbReference type="GO" id="GO:0008270">
    <property type="term" value="F:zinc ion binding"/>
    <property type="evidence" value="ECO:0007669"/>
    <property type="project" value="UniProtKB-KW"/>
</dbReference>
<feature type="compositionally biased region" description="Low complexity" evidence="16">
    <location>
        <begin position="672"/>
        <end position="688"/>
    </location>
</feature>
<dbReference type="GO" id="GO:0036503">
    <property type="term" value="P:ERAD pathway"/>
    <property type="evidence" value="ECO:0007669"/>
    <property type="project" value="TreeGrafter"/>
</dbReference>
<name>A0A5J5F023_9PEZI</name>
<feature type="compositionally biased region" description="Polar residues" evidence="16">
    <location>
        <begin position="694"/>
        <end position="704"/>
    </location>
</feature>
<evidence type="ECO:0000256" key="14">
    <source>
        <dbReference type="ARBA" id="ARBA00023136"/>
    </source>
</evidence>
<dbReference type="OrthoDB" id="7759664at2759"/>
<dbReference type="Gene3D" id="3.30.40.10">
    <property type="entry name" value="Zinc/RING finger domain, C3HC4 (zinc finger)"/>
    <property type="match status" value="1"/>
</dbReference>
<dbReference type="EMBL" id="VXIS01000063">
    <property type="protein sequence ID" value="KAA8908951.1"/>
    <property type="molecule type" value="Genomic_DNA"/>
</dbReference>
<feature type="region of interest" description="Disordered" evidence="16">
    <location>
        <begin position="362"/>
        <end position="381"/>
    </location>
</feature>
<dbReference type="GO" id="GO:0016567">
    <property type="term" value="P:protein ubiquitination"/>
    <property type="evidence" value="ECO:0007669"/>
    <property type="project" value="UniProtKB-UniPathway"/>
</dbReference>
<evidence type="ECO:0000256" key="5">
    <source>
        <dbReference type="ARBA" id="ARBA00012483"/>
    </source>
</evidence>
<comment type="catalytic activity">
    <reaction evidence="1">
        <text>S-ubiquitinyl-[E2 ubiquitin-conjugating enzyme]-L-cysteine + [acceptor protein]-L-lysine = [E2 ubiquitin-conjugating enzyme]-L-cysteine + N(6)-ubiquitinyl-[acceptor protein]-L-lysine.</text>
        <dbReference type="EC" id="2.3.2.27"/>
    </reaction>
</comment>
<keyword evidence="11" id="KW-0256">Endoplasmic reticulum</keyword>
<feature type="region of interest" description="Disordered" evidence="16">
    <location>
        <begin position="467"/>
        <end position="505"/>
    </location>
</feature>
<gene>
    <name evidence="19" type="ORF">FN846DRAFT_944168</name>
</gene>
<evidence type="ECO:0000256" key="1">
    <source>
        <dbReference type="ARBA" id="ARBA00000900"/>
    </source>
</evidence>
<feature type="compositionally biased region" description="Acidic residues" evidence="16">
    <location>
        <begin position="243"/>
        <end position="261"/>
    </location>
</feature>
<dbReference type="SMART" id="SM00184">
    <property type="entry name" value="RING"/>
    <property type="match status" value="1"/>
</dbReference>
<dbReference type="EC" id="2.3.2.27" evidence="5"/>
<dbReference type="InterPro" id="IPR013083">
    <property type="entry name" value="Znf_RING/FYVE/PHD"/>
</dbReference>
<keyword evidence="14 17" id="KW-0472">Membrane</keyword>
<protein>
    <recommendedName>
        <fullName evidence="5">RING-type E3 ubiquitin transferase</fullName>
        <ecNumber evidence="5">2.3.2.27</ecNumber>
    </recommendedName>
</protein>
<dbReference type="PROSITE" id="PS50089">
    <property type="entry name" value="ZF_RING_2"/>
    <property type="match status" value="1"/>
</dbReference>
<feature type="region of interest" description="Disordered" evidence="16">
    <location>
        <begin position="961"/>
        <end position="1008"/>
    </location>
</feature>
<evidence type="ECO:0000256" key="4">
    <source>
        <dbReference type="ARBA" id="ARBA00010089"/>
    </source>
</evidence>
<feature type="compositionally biased region" description="Basic and acidic residues" evidence="16">
    <location>
        <begin position="997"/>
        <end position="1008"/>
    </location>
</feature>
<evidence type="ECO:0000256" key="11">
    <source>
        <dbReference type="ARBA" id="ARBA00022824"/>
    </source>
</evidence>
<keyword evidence="10" id="KW-0833">Ubl conjugation pathway</keyword>
<keyword evidence="8" id="KW-0479">Metal-binding</keyword>
<comment type="pathway">
    <text evidence="3">Protein modification; protein ubiquitination.</text>
</comment>
<proteinExistence type="inferred from homology"/>
<dbReference type="InterPro" id="IPR001841">
    <property type="entry name" value="Znf_RING"/>
</dbReference>
<evidence type="ECO:0000256" key="12">
    <source>
        <dbReference type="ARBA" id="ARBA00022833"/>
    </source>
</evidence>
<evidence type="ECO:0000313" key="20">
    <source>
        <dbReference type="Proteomes" id="UP000326924"/>
    </source>
</evidence>
<dbReference type="GO" id="GO:0005789">
    <property type="term" value="C:endoplasmic reticulum membrane"/>
    <property type="evidence" value="ECO:0007669"/>
    <property type="project" value="UniProtKB-SubCell"/>
</dbReference>
<dbReference type="InterPro" id="IPR050731">
    <property type="entry name" value="HRD1_E3_ubiq-ligases"/>
</dbReference>
<evidence type="ECO:0000313" key="19">
    <source>
        <dbReference type="EMBL" id="KAA8908951.1"/>
    </source>
</evidence>
<comment type="caution">
    <text evidence="19">The sequence shown here is derived from an EMBL/GenBank/DDBJ whole genome shotgun (WGS) entry which is preliminary data.</text>
</comment>
<feature type="transmembrane region" description="Helical" evidence="17">
    <location>
        <begin position="44"/>
        <end position="64"/>
    </location>
</feature>
<dbReference type="CDD" id="cd16479">
    <property type="entry name" value="RING-H2_synoviolin"/>
    <property type="match status" value="1"/>
</dbReference>
<dbReference type="AlphaFoldDB" id="A0A5J5F023"/>
<keyword evidence="13 17" id="KW-1133">Transmembrane helix</keyword>
<dbReference type="Pfam" id="PF13639">
    <property type="entry name" value="zf-RING_2"/>
    <property type="match status" value="1"/>
</dbReference>
<evidence type="ECO:0000256" key="9">
    <source>
        <dbReference type="ARBA" id="ARBA00022771"/>
    </source>
</evidence>
<dbReference type="InParanoid" id="A0A5J5F023"/>
<dbReference type="PANTHER" id="PTHR22763:SF184">
    <property type="entry name" value="E3 UBIQUITIN-PROTEIN LIGASE SYNOVIOLIN"/>
    <property type="match status" value="1"/>
</dbReference>
<comment type="subcellular location">
    <subcellularLocation>
        <location evidence="2">Endoplasmic reticulum membrane</location>
        <topology evidence="2">Multi-pass membrane protein</topology>
    </subcellularLocation>
</comment>
<keyword evidence="7 17" id="KW-0812">Transmembrane</keyword>
<feature type="region of interest" description="Disordered" evidence="16">
    <location>
        <begin position="530"/>
        <end position="551"/>
    </location>
</feature>
<keyword evidence="6" id="KW-0808">Transferase</keyword>
<feature type="transmembrane region" description="Helical" evidence="17">
    <location>
        <begin position="281"/>
        <end position="300"/>
    </location>
</feature>
<evidence type="ECO:0000256" key="17">
    <source>
        <dbReference type="SAM" id="Phobius"/>
    </source>
</evidence>
<evidence type="ECO:0000256" key="8">
    <source>
        <dbReference type="ARBA" id="ARBA00022723"/>
    </source>
</evidence>
<organism evidence="19 20">
    <name type="scientific">Sphaerosporella brunnea</name>
    <dbReference type="NCBI Taxonomy" id="1250544"/>
    <lineage>
        <taxon>Eukaryota</taxon>
        <taxon>Fungi</taxon>
        <taxon>Dikarya</taxon>
        <taxon>Ascomycota</taxon>
        <taxon>Pezizomycotina</taxon>
        <taxon>Pezizomycetes</taxon>
        <taxon>Pezizales</taxon>
        <taxon>Pyronemataceae</taxon>
        <taxon>Sphaerosporella</taxon>
    </lineage>
</organism>
<feature type="transmembrane region" description="Helical" evidence="17">
    <location>
        <begin position="172"/>
        <end position="195"/>
    </location>
</feature>
<evidence type="ECO:0000256" key="10">
    <source>
        <dbReference type="ARBA" id="ARBA00022786"/>
    </source>
</evidence>